<keyword evidence="6" id="KW-0812">Transmembrane</keyword>
<evidence type="ECO:0000256" key="2">
    <source>
        <dbReference type="ARBA" id="ARBA00004141"/>
    </source>
</evidence>
<dbReference type="Pfam" id="PF02518">
    <property type="entry name" value="HATPase_c"/>
    <property type="match status" value="1"/>
</dbReference>
<evidence type="ECO:0000256" key="3">
    <source>
        <dbReference type="ARBA" id="ARBA00012438"/>
    </source>
</evidence>
<organism evidence="14 15">
    <name type="scientific">Rheinheimera muenzenbergensis</name>
    <dbReference type="NCBI Taxonomy" id="1193628"/>
    <lineage>
        <taxon>Bacteria</taxon>
        <taxon>Pseudomonadati</taxon>
        <taxon>Pseudomonadota</taxon>
        <taxon>Gammaproteobacteria</taxon>
        <taxon>Chromatiales</taxon>
        <taxon>Chromatiaceae</taxon>
        <taxon>Rheinheimera</taxon>
    </lineage>
</organism>
<evidence type="ECO:0000256" key="8">
    <source>
        <dbReference type="ARBA" id="ARBA00022777"/>
    </source>
</evidence>
<keyword evidence="9 14" id="KW-0067">ATP-binding</keyword>
<evidence type="ECO:0000256" key="10">
    <source>
        <dbReference type="ARBA" id="ARBA00022989"/>
    </source>
</evidence>
<feature type="domain" description="Histidine kinase" evidence="13">
    <location>
        <begin position="216"/>
        <end position="436"/>
    </location>
</feature>
<dbReference type="InterPro" id="IPR036097">
    <property type="entry name" value="HisK_dim/P_sf"/>
</dbReference>
<dbReference type="InterPro" id="IPR003661">
    <property type="entry name" value="HisK_dim/P_dom"/>
</dbReference>
<comment type="caution">
    <text evidence="14">The sequence shown here is derived from an EMBL/GenBank/DDBJ whole genome shotgun (WGS) entry which is preliminary data.</text>
</comment>
<name>A0ABU8C976_9GAMM</name>
<dbReference type="Pfam" id="PF00512">
    <property type="entry name" value="HisKA"/>
    <property type="match status" value="1"/>
</dbReference>
<dbReference type="PANTHER" id="PTHR45436:SF14">
    <property type="entry name" value="SENSOR PROTEIN QSEC"/>
    <property type="match status" value="1"/>
</dbReference>
<dbReference type="InterPro" id="IPR003594">
    <property type="entry name" value="HATPase_dom"/>
</dbReference>
<keyword evidence="11" id="KW-0902">Two-component regulatory system</keyword>
<keyword evidence="4" id="KW-0597">Phosphoprotein</keyword>
<evidence type="ECO:0000256" key="11">
    <source>
        <dbReference type="ARBA" id="ARBA00023012"/>
    </source>
</evidence>
<evidence type="ECO:0000256" key="12">
    <source>
        <dbReference type="ARBA" id="ARBA00023136"/>
    </source>
</evidence>
<evidence type="ECO:0000313" key="14">
    <source>
        <dbReference type="EMBL" id="MEH8018521.1"/>
    </source>
</evidence>
<accession>A0ABU8C976</accession>
<keyword evidence="7" id="KW-0547">Nucleotide-binding</keyword>
<evidence type="ECO:0000256" key="6">
    <source>
        <dbReference type="ARBA" id="ARBA00022692"/>
    </source>
</evidence>
<dbReference type="InterPro" id="IPR050428">
    <property type="entry name" value="TCS_sensor_his_kinase"/>
</dbReference>
<proteinExistence type="predicted"/>
<dbReference type="Gene3D" id="3.30.565.10">
    <property type="entry name" value="Histidine kinase-like ATPase, C-terminal domain"/>
    <property type="match status" value="1"/>
</dbReference>
<sequence>MTSVRRYLISVLIALLVLTSFLAALQSYRLSAARASALFDQDLQLVAASILQHYQTSNTEPEQGLAVQLIKNNQLVFKNGLAPATALVAPVGFSEQNFLGKRWRVYIGQSGTEWQIMVAQPLQQRLQLADEVITASLYPVVFSLPLQAILIWLVVSRALKPLQLLSAELTSRKASELTPVTLNQVPQELQPVIQATNRLFERLSAAFTREKRFASDVAHELRTPLSVLQITLHNAITHARQQGIPQDDAAMQALQDGVERMRQLIEQIMLLNRTHPDNFQANTKPLDWAALCRAVVAEHYSQIEARQQQISIEGLEHLAVKADEFALRLLVANLLGNAIKYTPLGGQIKLTLSTTATNAVLDVADSGPGIAPEEYPHVFNRFYRVGGDRHQSATPGSGLGLAIVKELVQLHGGSISLGRSEFSSGLKVSVELPLCV</sequence>
<dbReference type="Gene3D" id="1.10.287.130">
    <property type="match status" value="1"/>
</dbReference>
<dbReference type="SUPFAM" id="SSF55874">
    <property type="entry name" value="ATPase domain of HSP90 chaperone/DNA topoisomerase II/histidine kinase"/>
    <property type="match status" value="1"/>
</dbReference>
<dbReference type="PROSITE" id="PS50109">
    <property type="entry name" value="HIS_KIN"/>
    <property type="match status" value="1"/>
</dbReference>
<dbReference type="EC" id="2.7.13.3" evidence="3"/>
<keyword evidence="10" id="KW-1133">Transmembrane helix</keyword>
<evidence type="ECO:0000256" key="7">
    <source>
        <dbReference type="ARBA" id="ARBA00022741"/>
    </source>
</evidence>
<dbReference type="InterPro" id="IPR004358">
    <property type="entry name" value="Sig_transdc_His_kin-like_C"/>
</dbReference>
<dbReference type="CDD" id="cd00082">
    <property type="entry name" value="HisKA"/>
    <property type="match status" value="1"/>
</dbReference>
<comment type="subcellular location">
    <subcellularLocation>
        <location evidence="2">Membrane</location>
        <topology evidence="2">Multi-pass membrane protein</topology>
    </subcellularLocation>
</comment>
<gene>
    <name evidence="14" type="ORF">MN202_14860</name>
</gene>
<comment type="catalytic activity">
    <reaction evidence="1">
        <text>ATP + protein L-histidine = ADP + protein N-phospho-L-histidine.</text>
        <dbReference type="EC" id="2.7.13.3"/>
    </reaction>
</comment>
<evidence type="ECO:0000256" key="5">
    <source>
        <dbReference type="ARBA" id="ARBA00022679"/>
    </source>
</evidence>
<dbReference type="SUPFAM" id="SSF47384">
    <property type="entry name" value="Homodimeric domain of signal transducing histidine kinase"/>
    <property type="match status" value="1"/>
</dbReference>
<dbReference type="Proteomes" id="UP001375382">
    <property type="component" value="Unassembled WGS sequence"/>
</dbReference>
<dbReference type="InterPro" id="IPR005467">
    <property type="entry name" value="His_kinase_dom"/>
</dbReference>
<dbReference type="CDD" id="cd00075">
    <property type="entry name" value="HATPase"/>
    <property type="match status" value="1"/>
</dbReference>
<keyword evidence="5" id="KW-0808">Transferase</keyword>
<reference evidence="14 15" key="1">
    <citation type="journal article" date="2023" name="Ecotoxicol. Environ. Saf.">
        <title>Mercury remediation potential of mercury-resistant strain Rheinheimera metallidurans sp. nov. isolated from a municipal waste dumping site.</title>
        <authorList>
            <person name="Yadav V."/>
            <person name="Manjhi A."/>
            <person name="Vadakedath N."/>
        </authorList>
    </citation>
    <scope>NUCLEOTIDE SEQUENCE [LARGE SCALE GENOMIC DNA]</scope>
    <source>
        <strain evidence="14 15">E-49</strain>
    </source>
</reference>
<dbReference type="PRINTS" id="PR00344">
    <property type="entry name" value="BCTRLSENSOR"/>
</dbReference>
<keyword evidence="8" id="KW-0418">Kinase</keyword>
<dbReference type="GO" id="GO:0005524">
    <property type="term" value="F:ATP binding"/>
    <property type="evidence" value="ECO:0007669"/>
    <property type="project" value="UniProtKB-KW"/>
</dbReference>
<dbReference type="SMART" id="SM00387">
    <property type="entry name" value="HATPase_c"/>
    <property type="match status" value="1"/>
</dbReference>
<dbReference type="SMART" id="SM00388">
    <property type="entry name" value="HisKA"/>
    <property type="match status" value="1"/>
</dbReference>
<evidence type="ECO:0000256" key="4">
    <source>
        <dbReference type="ARBA" id="ARBA00022553"/>
    </source>
</evidence>
<evidence type="ECO:0000256" key="1">
    <source>
        <dbReference type="ARBA" id="ARBA00000085"/>
    </source>
</evidence>
<keyword evidence="15" id="KW-1185">Reference proteome</keyword>
<protein>
    <recommendedName>
        <fullName evidence="3">histidine kinase</fullName>
        <ecNumber evidence="3">2.7.13.3</ecNumber>
    </recommendedName>
</protein>
<evidence type="ECO:0000259" key="13">
    <source>
        <dbReference type="PROSITE" id="PS50109"/>
    </source>
</evidence>
<dbReference type="EMBL" id="JALAAR010000013">
    <property type="protein sequence ID" value="MEH8018521.1"/>
    <property type="molecule type" value="Genomic_DNA"/>
</dbReference>
<evidence type="ECO:0000313" key="15">
    <source>
        <dbReference type="Proteomes" id="UP001375382"/>
    </source>
</evidence>
<evidence type="ECO:0000256" key="9">
    <source>
        <dbReference type="ARBA" id="ARBA00022840"/>
    </source>
</evidence>
<keyword evidence="12" id="KW-0472">Membrane</keyword>
<dbReference type="RefSeq" id="WP_335736927.1">
    <property type="nucleotide sequence ID" value="NZ_JALAAR010000013.1"/>
</dbReference>
<dbReference type="InterPro" id="IPR036890">
    <property type="entry name" value="HATPase_C_sf"/>
</dbReference>
<dbReference type="PANTHER" id="PTHR45436">
    <property type="entry name" value="SENSOR HISTIDINE KINASE YKOH"/>
    <property type="match status" value="1"/>
</dbReference>